<dbReference type="Proteomes" id="UP000244727">
    <property type="component" value="Chromosome"/>
</dbReference>
<dbReference type="KEGG" id="harc:HARCEL1_12355"/>
<evidence type="ECO:0000313" key="1">
    <source>
        <dbReference type="EMBL" id="AWB28732.1"/>
    </source>
</evidence>
<dbReference type="EMBL" id="CP028858">
    <property type="protein sequence ID" value="AWB28732.1"/>
    <property type="molecule type" value="Genomic_DNA"/>
</dbReference>
<sequence>MEQSGGGVFRQVSIEETELVVKYSSEDGIDQINLIQPNGELFGQQDVATGTQQVSYELGASYAPGEYTIVALSDGESIGESSVSIQPNVEINEMGIGRNQPEKMWDGGENNTDRNAFFTTDEEVFVTIENHGTGPNAITKLYFIGDVPYPSDDEGTNYVESDDVSGIYDPESDSEVQQVIIAPGEQITLYSSRSPFAFVPGIGTSCSESSKTGEFDLILESKIGGGQISKTYSIHYSASQESDGCEISISED</sequence>
<organism evidence="1 2">
    <name type="scientific">Halococcoides cellulosivorans</name>
    <dbReference type="NCBI Taxonomy" id="1679096"/>
    <lineage>
        <taxon>Archaea</taxon>
        <taxon>Methanobacteriati</taxon>
        <taxon>Methanobacteriota</taxon>
        <taxon>Stenosarchaea group</taxon>
        <taxon>Halobacteria</taxon>
        <taxon>Halobacteriales</taxon>
        <taxon>Haloarculaceae</taxon>
        <taxon>Halococcoides</taxon>
    </lineage>
</organism>
<reference evidence="1 2" key="1">
    <citation type="submission" date="2018-04" db="EMBL/GenBank/DDBJ databases">
        <title>Halococcoides cellulosivorans gen. nov., sp. nov., an extremely halophilic cellulose-utilizing haloarchaeon from hypersaline lakes.</title>
        <authorList>
            <person name="Sorokin D.Y."/>
            <person name="Toshchakov S.V."/>
            <person name="Samarov N.I."/>
            <person name="Korzhenkov A."/>
            <person name="Kublanov I.V."/>
        </authorList>
    </citation>
    <scope>NUCLEOTIDE SEQUENCE [LARGE SCALE GENOMIC DNA]</scope>
    <source>
        <strain evidence="1 2">HArcel1</strain>
    </source>
</reference>
<protein>
    <submittedName>
        <fullName evidence="1">Uncharacterized protein</fullName>
    </submittedName>
</protein>
<evidence type="ECO:0000313" key="2">
    <source>
        <dbReference type="Proteomes" id="UP000244727"/>
    </source>
</evidence>
<proteinExistence type="predicted"/>
<gene>
    <name evidence="1" type="ORF">HARCEL1_12355</name>
</gene>
<keyword evidence="2" id="KW-1185">Reference proteome</keyword>
<name>A0A2R4X4K9_9EURY</name>
<accession>A0A2R4X4K9</accession>
<dbReference type="AlphaFoldDB" id="A0A2R4X4K9"/>